<evidence type="ECO:0000256" key="7">
    <source>
        <dbReference type="ARBA" id="ARBA00049535"/>
    </source>
</evidence>
<dbReference type="InterPro" id="IPR005946">
    <property type="entry name" value="Rib-P_diPkinase"/>
</dbReference>
<sequence>MSKPLLVLMDDNRPLFETMLSSLDYEACELEWRQFPDEETWLNVPSECRGRDVVIQCTLNDPDTKLLRLFFLAENLREMGARRIGLVAPYLAYMRQDDRFSPGEAVTSRYVARMLSTCFDWLVTVDPHLHRFHSLNELYQLESVALSACHAIAPWMMKKVAKPVLIGPDEESEQWVRAVAELSGAPYLVLAKERYGDRDVNVGLADSEEQTTRLAEYRDHTPVLIDDIVSTGSTILQAARLLQDNDCKPAVCIVIHPLFAGRAMQALQEGYVDTVISCNTIRHESNQIDLTESIVSAVRDMAVR</sequence>
<organism evidence="11 12">
    <name type="scientific">Kistimonas scapharcae</name>
    <dbReference type="NCBI Taxonomy" id="1036133"/>
    <lineage>
        <taxon>Bacteria</taxon>
        <taxon>Pseudomonadati</taxon>
        <taxon>Pseudomonadota</taxon>
        <taxon>Gammaproteobacteria</taxon>
        <taxon>Oceanospirillales</taxon>
        <taxon>Endozoicomonadaceae</taxon>
        <taxon>Kistimonas</taxon>
    </lineage>
</organism>
<evidence type="ECO:0000256" key="2">
    <source>
        <dbReference type="ARBA" id="ARBA00022679"/>
    </source>
</evidence>
<evidence type="ECO:0000256" key="1">
    <source>
        <dbReference type="ARBA" id="ARBA00013247"/>
    </source>
</evidence>
<dbReference type="SUPFAM" id="SSF53271">
    <property type="entry name" value="PRTase-like"/>
    <property type="match status" value="2"/>
</dbReference>
<name>A0ABP8V4Z0_9GAMM</name>
<comment type="similarity">
    <text evidence="8">Belongs to the ribose-phosphate pyrophosphokinase family.</text>
</comment>
<comment type="caution">
    <text evidence="11">The sequence shown here is derived from an EMBL/GenBank/DDBJ whole genome shotgun (WGS) entry which is preliminary data.</text>
</comment>
<keyword evidence="4" id="KW-0547">Nucleotide-binding</keyword>
<dbReference type="SMART" id="SM01400">
    <property type="entry name" value="Pribosyltran_N"/>
    <property type="match status" value="1"/>
</dbReference>
<dbReference type="InterPro" id="IPR000836">
    <property type="entry name" value="PRTase_dom"/>
</dbReference>
<evidence type="ECO:0000256" key="5">
    <source>
        <dbReference type="ARBA" id="ARBA00022777"/>
    </source>
</evidence>
<dbReference type="Pfam" id="PF00156">
    <property type="entry name" value="Pribosyltran"/>
    <property type="match status" value="1"/>
</dbReference>
<dbReference type="CDD" id="cd06223">
    <property type="entry name" value="PRTases_typeI"/>
    <property type="match status" value="1"/>
</dbReference>
<reference evidence="12" key="1">
    <citation type="journal article" date="2019" name="Int. J. Syst. Evol. Microbiol.">
        <title>The Global Catalogue of Microorganisms (GCM) 10K type strain sequencing project: providing services to taxonomists for standard genome sequencing and annotation.</title>
        <authorList>
            <consortium name="The Broad Institute Genomics Platform"/>
            <consortium name="The Broad Institute Genome Sequencing Center for Infectious Disease"/>
            <person name="Wu L."/>
            <person name="Ma J."/>
        </authorList>
    </citation>
    <scope>NUCLEOTIDE SEQUENCE [LARGE SCALE GENOMIC DNA]</scope>
    <source>
        <strain evidence="12">JCM 17805</strain>
    </source>
</reference>
<dbReference type="Pfam" id="PF13793">
    <property type="entry name" value="Pribosyltran_N"/>
    <property type="match status" value="1"/>
</dbReference>
<dbReference type="Gene3D" id="3.40.50.2020">
    <property type="match status" value="2"/>
</dbReference>
<dbReference type="PANTHER" id="PTHR10210">
    <property type="entry name" value="RIBOSE-PHOSPHATE DIPHOSPHOKINASE FAMILY MEMBER"/>
    <property type="match status" value="1"/>
</dbReference>
<keyword evidence="3 8" id="KW-0545">Nucleotide biosynthesis</keyword>
<evidence type="ECO:0000259" key="10">
    <source>
        <dbReference type="Pfam" id="PF13793"/>
    </source>
</evidence>
<keyword evidence="12" id="KW-1185">Reference proteome</keyword>
<evidence type="ECO:0000256" key="3">
    <source>
        <dbReference type="ARBA" id="ARBA00022727"/>
    </source>
</evidence>
<evidence type="ECO:0000259" key="9">
    <source>
        <dbReference type="Pfam" id="PF00156"/>
    </source>
</evidence>
<keyword evidence="2" id="KW-0808">Transferase</keyword>
<evidence type="ECO:0000313" key="11">
    <source>
        <dbReference type="EMBL" id="GAA4650872.1"/>
    </source>
</evidence>
<comment type="catalytic activity">
    <reaction evidence="7">
        <text>D-ribose 5-phosphate + ATP = 5-phospho-alpha-D-ribose 1-diphosphate + AMP + H(+)</text>
        <dbReference type="Rhea" id="RHEA:15609"/>
        <dbReference type="ChEBI" id="CHEBI:15378"/>
        <dbReference type="ChEBI" id="CHEBI:30616"/>
        <dbReference type="ChEBI" id="CHEBI:58017"/>
        <dbReference type="ChEBI" id="CHEBI:78346"/>
        <dbReference type="ChEBI" id="CHEBI:456215"/>
        <dbReference type="EC" id="2.7.6.1"/>
    </reaction>
</comment>
<accession>A0ABP8V4Z0</accession>
<feature type="domain" description="Ribose-phosphate pyrophosphokinase N-terminal" evidence="10">
    <location>
        <begin position="7"/>
        <end position="117"/>
    </location>
</feature>
<feature type="domain" description="Phosphoribosyltransferase" evidence="9">
    <location>
        <begin position="161"/>
        <end position="282"/>
    </location>
</feature>
<dbReference type="InterPro" id="IPR029099">
    <property type="entry name" value="Pribosyltran_N"/>
</dbReference>
<evidence type="ECO:0000256" key="8">
    <source>
        <dbReference type="RuleBase" id="RU004324"/>
    </source>
</evidence>
<keyword evidence="6" id="KW-0067">ATP-binding</keyword>
<dbReference type="NCBIfam" id="NF005537">
    <property type="entry name" value="PRK07199.1"/>
    <property type="match status" value="1"/>
</dbReference>
<proteinExistence type="inferred from homology"/>
<gene>
    <name evidence="11" type="ORF">GCM10023116_31550</name>
</gene>
<evidence type="ECO:0000256" key="4">
    <source>
        <dbReference type="ARBA" id="ARBA00022741"/>
    </source>
</evidence>
<evidence type="ECO:0000313" key="12">
    <source>
        <dbReference type="Proteomes" id="UP001500604"/>
    </source>
</evidence>
<evidence type="ECO:0000256" key="6">
    <source>
        <dbReference type="ARBA" id="ARBA00022840"/>
    </source>
</evidence>
<dbReference type="PANTHER" id="PTHR10210:SF32">
    <property type="entry name" value="RIBOSE-PHOSPHATE PYROPHOSPHOKINASE 2"/>
    <property type="match status" value="1"/>
</dbReference>
<dbReference type="EC" id="2.7.6.1" evidence="1"/>
<keyword evidence="5" id="KW-0418">Kinase</keyword>
<dbReference type="Proteomes" id="UP001500604">
    <property type="component" value="Unassembled WGS sequence"/>
</dbReference>
<dbReference type="NCBIfam" id="TIGR01251">
    <property type="entry name" value="ribP_PPkin"/>
    <property type="match status" value="1"/>
</dbReference>
<dbReference type="EMBL" id="BAABFL010000425">
    <property type="protein sequence ID" value="GAA4650872.1"/>
    <property type="molecule type" value="Genomic_DNA"/>
</dbReference>
<dbReference type="RefSeq" id="WP_345197131.1">
    <property type="nucleotide sequence ID" value="NZ_BAABFL010000425.1"/>
</dbReference>
<dbReference type="InterPro" id="IPR029057">
    <property type="entry name" value="PRTase-like"/>
</dbReference>
<protein>
    <recommendedName>
        <fullName evidence="1">ribose-phosphate diphosphokinase</fullName>
        <ecNumber evidence="1">2.7.6.1</ecNumber>
    </recommendedName>
</protein>